<dbReference type="GO" id="GO:0071555">
    <property type="term" value="P:cell wall organization"/>
    <property type="evidence" value="ECO:0007669"/>
    <property type="project" value="UniProtKB-KW"/>
</dbReference>
<dbReference type="GO" id="GO:0008745">
    <property type="term" value="F:N-acetylmuramoyl-L-alanine amidase activity"/>
    <property type="evidence" value="ECO:0007669"/>
    <property type="project" value="UniProtKB-EC"/>
</dbReference>
<reference evidence="9" key="1">
    <citation type="submission" date="2022-09" db="EMBL/GenBank/DDBJ databases">
        <title>Genome analysis and characterization of larvicidal activity of Brevibacillus strains.</title>
        <authorList>
            <person name="Patrusheva E.V."/>
            <person name="Izotova A.O."/>
            <person name="Toshchakov S.V."/>
            <person name="Sineoky S.P."/>
        </authorList>
    </citation>
    <scope>NUCLEOTIDE SEQUENCE</scope>
    <source>
        <strain evidence="9">VKPM_B-13247</strain>
    </source>
</reference>
<evidence type="ECO:0000256" key="4">
    <source>
        <dbReference type="ARBA" id="ARBA00022801"/>
    </source>
</evidence>
<evidence type="ECO:0000256" key="7">
    <source>
        <dbReference type="ARBA" id="ARBA00023316"/>
    </source>
</evidence>
<proteinExistence type="inferred from homology"/>
<keyword evidence="7" id="KW-0961">Cell wall biogenesis/degradation</keyword>
<evidence type="ECO:0000256" key="6">
    <source>
        <dbReference type="ARBA" id="ARBA00023287"/>
    </source>
</evidence>
<keyword evidence="6" id="KW-0178">Competence</keyword>
<keyword evidence="4 9" id="KW-0378">Hydrolase</keyword>
<evidence type="ECO:0000256" key="3">
    <source>
        <dbReference type="ARBA" id="ARBA00011901"/>
    </source>
</evidence>
<name>A0AAP3GBV3_BRELA</name>
<comment type="catalytic activity">
    <reaction evidence="1">
        <text>Hydrolyzes the link between N-acetylmuramoyl residues and L-amino acid residues in certain cell-wall glycopeptides.</text>
        <dbReference type="EC" id="3.5.1.28"/>
    </reaction>
</comment>
<dbReference type="GO" id="GO:0030420">
    <property type="term" value="P:establishment of competence for transformation"/>
    <property type="evidence" value="ECO:0007669"/>
    <property type="project" value="UniProtKB-KW"/>
</dbReference>
<evidence type="ECO:0000256" key="2">
    <source>
        <dbReference type="ARBA" id="ARBA00007553"/>
    </source>
</evidence>
<keyword evidence="5" id="KW-0749">Sporulation</keyword>
<dbReference type="GO" id="GO:0030435">
    <property type="term" value="P:sporulation resulting in formation of a cellular spore"/>
    <property type="evidence" value="ECO:0007669"/>
    <property type="project" value="UniProtKB-KW"/>
</dbReference>
<feature type="domain" description="N-acetylmuramoyl-L-alanine amidase" evidence="8">
    <location>
        <begin position="10"/>
        <end position="142"/>
    </location>
</feature>
<dbReference type="CDD" id="cd06583">
    <property type="entry name" value="PGRP"/>
    <property type="match status" value="1"/>
</dbReference>
<dbReference type="Pfam" id="PF01510">
    <property type="entry name" value="Amidase_2"/>
    <property type="match status" value="1"/>
</dbReference>
<protein>
    <recommendedName>
        <fullName evidence="3">N-acetylmuramoyl-L-alanine amidase</fullName>
        <ecNumber evidence="3">3.5.1.28</ecNumber>
    </recommendedName>
</protein>
<sequence length="215" mass="23931">MQTVQDFVPAGRKNRPGRKMIPKYITIHNTGNAGKGADALSHAKYIKGDAAAQRQASWHFTVDDQRIIQHLPLDEMAWHCGDGNGPGNSSSIGIEICENIDGDIRKAEDLAAQLAADLLKQFNLGIDRVKQHWDWSGKNCPHVLRARPNGWRDFVALIKSKGEVEMKPEVANEIISHLQGQWAFYNQMGMKDDAVRIGQLADELRVASGQKVQNK</sequence>
<comment type="caution">
    <text evidence="9">The sequence shown here is derived from an EMBL/GenBank/DDBJ whole genome shotgun (WGS) entry which is preliminary data.</text>
</comment>
<dbReference type="AlphaFoldDB" id="A0AAP3GBV3"/>
<dbReference type="InterPro" id="IPR036505">
    <property type="entry name" value="Amidase/PGRP_sf"/>
</dbReference>
<comment type="similarity">
    <text evidence="2">Belongs to the N-acetylmuramoyl-L-alanine amidase 2 family.</text>
</comment>
<evidence type="ECO:0000313" key="9">
    <source>
        <dbReference type="EMBL" id="MCZ0808742.1"/>
    </source>
</evidence>
<gene>
    <name evidence="9" type="ORF">O0554_17795</name>
</gene>
<dbReference type="GO" id="GO:0009254">
    <property type="term" value="P:peptidoglycan turnover"/>
    <property type="evidence" value="ECO:0007669"/>
    <property type="project" value="TreeGrafter"/>
</dbReference>
<dbReference type="SMART" id="SM00644">
    <property type="entry name" value="Ami_2"/>
    <property type="match status" value="1"/>
</dbReference>
<dbReference type="EC" id="3.5.1.28" evidence="3"/>
<accession>A0AAP3GBV3</accession>
<dbReference type="PANTHER" id="PTHR30417">
    <property type="entry name" value="N-ACETYLMURAMOYL-L-ALANINE AMIDASE AMID"/>
    <property type="match status" value="1"/>
</dbReference>
<dbReference type="EMBL" id="JAPTNE010000024">
    <property type="protein sequence ID" value="MCZ0808742.1"/>
    <property type="molecule type" value="Genomic_DNA"/>
</dbReference>
<evidence type="ECO:0000256" key="5">
    <source>
        <dbReference type="ARBA" id="ARBA00022969"/>
    </source>
</evidence>
<dbReference type="InterPro" id="IPR002502">
    <property type="entry name" value="Amidase_domain"/>
</dbReference>
<organism evidence="9 10">
    <name type="scientific">Brevibacillus laterosporus</name>
    <name type="common">Bacillus laterosporus</name>
    <dbReference type="NCBI Taxonomy" id="1465"/>
    <lineage>
        <taxon>Bacteria</taxon>
        <taxon>Bacillati</taxon>
        <taxon>Bacillota</taxon>
        <taxon>Bacilli</taxon>
        <taxon>Bacillales</taxon>
        <taxon>Paenibacillaceae</taxon>
        <taxon>Brevibacillus</taxon>
    </lineage>
</organism>
<dbReference type="Proteomes" id="UP001077662">
    <property type="component" value="Unassembled WGS sequence"/>
</dbReference>
<dbReference type="GO" id="GO:0009253">
    <property type="term" value="P:peptidoglycan catabolic process"/>
    <property type="evidence" value="ECO:0007669"/>
    <property type="project" value="InterPro"/>
</dbReference>
<dbReference type="RefSeq" id="WP_258434270.1">
    <property type="nucleotide sequence ID" value="NZ_JANSGW010000024.1"/>
</dbReference>
<dbReference type="Gene3D" id="3.40.80.10">
    <property type="entry name" value="Peptidoglycan recognition protein-like"/>
    <property type="match status" value="1"/>
</dbReference>
<dbReference type="SUPFAM" id="SSF55846">
    <property type="entry name" value="N-acetylmuramoyl-L-alanine amidase-like"/>
    <property type="match status" value="1"/>
</dbReference>
<dbReference type="InterPro" id="IPR051206">
    <property type="entry name" value="NAMLAA_amidase_2"/>
</dbReference>
<evidence type="ECO:0000313" key="10">
    <source>
        <dbReference type="Proteomes" id="UP001077662"/>
    </source>
</evidence>
<evidence type="ECO:0000259" key="8">
    <source>
        <dbReference type="SMART" id="SM00644"/>
    </source>
</evidence>
<dbReference type="PANTHER" id="PTHR30417:SF11">
    <property type="entry name" value="N-ACETYLMURAMOYL-L-ALANINE AMIDASE XLYA"/>
    <property type="match status" value="1"/>
</dbReference>
<evidence type="ECO:0000256" key="1">
    <source>
        <dbReference type="ARBA" id="ARBA00001561"/>
    </source>
</evidence>